<keyword evidence="2" id="KW-0472">Membrane</keyword>
<keyword evidence="2" id="KW-1133">Transmembrane helix</keyword>
<dbReference type="EMBL" id="CAUYUJ010019197">
    <property type="protein sequence ID" value="CAK0889354.1"/>
    <property type="molecule type" value="Genomic_DNA"/>
</dbReference>
<proteinExistence type="predicted"/>
<reference evidence="3" key="1">
    <citation type="submission" date="2023-10" db="EMBL/GenBank/DDBJ databases">
        <authorList>
            <person name="Chen Y."/>
            <person name="Shah S."/>
            <person name="Dougan E. K."/>
            <person name="Thang M."/>
            <person name="Chan C."/>
        </authorList>
    </citation>
    <scope>NUCLEOTIDE SEQUENCE [LARGE SCALE GENOMIC DNA]</scope>
</reference>
<evidence type="ECO:0000313" key="4">
    <source>
        <dbReference type="Proteomes" id="UP001189429"/>
    </source>
</evidence>
<feature type="region of interest" description="Disordered" evidence="1">
    <location>
        <begin position="1"/>
        <end position="45"/>
    </location>
</feature>
<feature type="transmembrane region" description="Helical" evidence="2">
    <location>
        <begin position="82"/>
        <end position="105"/>
    </location>
</feature>
<feature type="transmembrane region" description="Helical" evidence="2">
    <location>
        <begin position="43"/>
        <end position="62"/>
    </location>
</feature>
<evidence type="ECO:0000256" key="2">
    <source>
        <dbReference type="SAM" id="Phobius"/>
    </source>
</evidence>
<evidence type="ECO:0000313" key="3">
    <source>
        <dbReference type="EMBL" id="CAK0889354.1"/>
    </source>
</evidence>
<keyword evidence="2" id="KW-0812">Transmembrane</keyword>
<name>A0ABN9WRI7_9DINO</name>
<comment type="caution">
    <text evidence="3">The sequence shown here is derived from an EMBL/GenBank/DDBJ whole genome shotgun (WGS) entry which is preliminary data.</text>
</comment>
<feature type="compositionally biased region" description="Low complexity" evidence="1">
    <location>
        <begin position="29"/>
        <end position="45"/>
    </location>
</feature>
<keyword evidence="4" id="KW-1185">Reference proteome</keyword>
<gene>
    <name evidence="3" type="ORF">PCOR1329_LOCUS69903</name>
</gene>
<organism evidence="3 4">
    <name type="scientific">Prorocentrum cordatum</name>
    <dbReference type="NCBI Taxonomy" id="2364126"/>
    <lineage>
        <taxon>Eukaryota</taxon>
        <taxon>Sar</taxon>
        <taxon>Alveolata</taxon>
        <taxon>Dinophyceae</taxon>
        <taxon>Prorocentrales</taxon>
        <taxon>Prorocentraceae</taxon>
        <taxon>Prorocentrum</taxon>
    </lineage>
</organism>
<evidence type="ECO:0000256" key="1">
    <source>
        <dbReference type="SAM" id="MobiDB-lite"/>
    </source>
</evidence>
<accession>A0ABN9WRI7</accession>
<dbReference type="Proteomes" id="UP001189429">
    <property type="component" value="Unassembled WGS sequence"/>
</dbReference>
<feature type="non-terminal residue" evidence="3">
    <location>
        <position position="106"/>
    </location>
</feature>
<protein>
    <submittedName>
        <fullName evidence="3">Uncharacterized protein</fullName>
    </submittedName>
</protein>
<sequence>MHGGPARPERGGPRGARVADGLRARRRPPGAAGMAMPARSRRAAAGGAPTPAAALAAGLALLEAVGGLAPCPGEEPPSGDRPALVLVLFLLLLLVLLLVLLLLLAL</sequence>